<reference evidence="9" key="1">
    <citation type="submission" date="2016-10" db="EMBL/GenBank/DDBJ databases">
        <authorList>
            <person name="Varghese N."/>
            <person name="Submissions S."/>
        </authorList>
    </citation>
    <scope>NUCLEOTIDE SEQUENCE [LARGE SCALE GENOMIC DNA]</scope>
    <source>
        <strain evidence="9">DSM 3669</strain>
    </source>
</reference>
<evidence type="ECO:0000256" key="2">
    <source>
        <dbReference type="ARBA" id="ARBA00022649"/>
    </source>
</evidence>
<dbReference type="GO" id="GO:0016787">
    <property type="term" value="F:hydrolase activity"/>
    <property type="evidence" value="ECO:0007669"/>
    <property type="project" value="UniProtKB-KW"/>
</dbReference>
<keyword evidence="9" id="KW-1185">Reference proteome</keyword>
<dbReference type="InterPro" id="IPR012933">
    <property type="entry name" value="HicA_mRNA_interferase"/>
</dbReference>
<keyword evidence="6" id="KW-0694">RNA-binding</keyword>
<name>A0A1I6E1H1_9FIRM</name>
<sequence length="70" mass="8150">MKPVSRKELIRRLCLLGFTGPYSGGRHQFMKRGQLKLRIPNPHGEDISVQLLKLILRQAGIDEKKWHETE</sequence>
<dbReference type="RefSeq" id="WP_092485185.1">
    <property type="nucleotide sequence ID" value="NZ_FOYM01000023.1"/>
</dbReference>
<keyword evidence="3" id="KW-0540">Nuclease</keyword>
<evidence type="ECO:0000256" key="4">
    <source>
        <dbReference type="ARBA" id="ARBA00022759"/>
    </source>
</evidence>
<keyword evidence="5" id="KW-0378">Hydrolase</keyword>
<dbReference type="SUPFAM" id="SSF54786">
    <property type="entry name" value="YcfA/nrd intein domain"/>
    <property type="match status" value="1"/>
</dbReference>
<keyword evidence="4" id="KW-0255">Endonuclease</keyword>
<dbReference type="AlphaFoldDB" id="A0A1I6E1H1"/>
<evidence type="ECO:0000256" key="1">
    <source>
        <dbReference type="ARBA" id="ARBA00006620"/>
    </source>
</evidence>
<dbReference type="Pfam" id="PF07927">
    <property type="entry name" value="HicA_toxin"/>
    <property type="match status" value="1"/>
</dbReference>
<dbReference type="InterPro" id="IPR038570">
    <property type="entry name" value="HicA_sf"/>
</dbReference>
<organism evidence="8 9">
    <name type="scientific">Desulfoscipio geothermicus DSM 3669</name>
    <dbReference type="NCBI Taxonomy" id="1121426"/>
    <lineage>
        <taxon>Bacteria</taxon>
        <taxon>Bacillati</taxon>
        <taxon>Bacillota</taxon>
        <taxon>Clostridia</taxon>
        <taxon>Eubacteriales</taxon>
        <taxon>Desulfallaceae</taxon>
        <taxon>Desulfoscipio</taxon>
    </lineage>
</organism>
<evidence type="ECO:0000256" key="6">
    <source>
        <dbReference type="ARBA" id="ARBA00022884"/>
    </source>
</evidence>
<dbReference type="GO" id="GO:0003729">
    <property type="term" value="F:mRNA binding"/>
    <property type="evidence" value="ECO:0007669"/>
    <property type="project" value="InterPro"/>
</dbReference>
<gene>
    <name evidence="8" type="ORF">SAMN05660706_1239</name>
</gene>
<dbReference type="EMBL" id="FOYM01000023">
    <property type="protein sequence ID" value="SFR11545.1"/>
    <property type="molecule type" value="Genomic_DNA"/>
</dbReference>
<evidence type="ECO:0000256" key="3">
    <source>
        <dbReference type="ARBA" id="ARBA00022722"/>
    </source>
</evidence>
<evidence type="ECO:0000313" key="8">
    <source>
        <dbReference type="EMBL" id="SFR11545.1"/>
    </source>
</evidence>
<evidence type="ECO:0000256" key="5">
    <source>
        <dbReference type="ARBA" id="ARBA00022801"/>
    </source>
</evidence>
<dbReference type="STRING" id="39060.SAMN05660706_1239"/>
<accession>A0A1I6E1H1</accession>
<comment type="similarity">
    <text evidence="1">Belongs to the HicA mRNA interferase family.</text>
</comment>
<proteinExistence type="inferred from homology"/>
<dbReference type="GO" id="GO:0004519">
    <property type="term" value="F:endonuclease activity"/>
    <property type="evidence" value="ECO:0007669"/>
    <property type="project" value="UniProtKB-KW"/>
</dbReference>
<dbReference type="Proteomes" id="UP000199584">
    <property type="component" value="Unassembled WGS sequence"/>
</dbReference>
<protein>
    <submittedName>
        <fullName evidence="8">HicA toxin of toxin-antitoxin</fullName>
    </submittedName>
</protein>
<dbReference type="Gene3D" id="3.30.920.30">
    <property type="entry name" value="Hypothetical protein"/>
    <property type="match status" value="1"/>
</dbReference>
<keyword evidence="2" id="KW-1277">Toxin-antitoxin system</keyword>
<evidence type="ECO:0000313" key="9">
    <source>
        <dbReference type="Proteomes" id="UP000199584"/>
    </source>
</evidence>
<keyword evidence="7" id="KW-0346">Stress response</keyword>
<dbReference type="OrthoDB" id="7065165at2"/>
<evidence type="ECO:0000256" key="7">
    <source>
        <dbReference type="ARBA" id="ARBA00023016"/>
    </source>
</evidence>